<keyword evidence="5" id="KW-1185">Reference proteome</keyword>
<dbReference type="InterPro" id="IPR012340">
    <property type="entry name" value="NA-bd_OB-fold"/>
</dbReference>
<keyword evidence="1 2" id="KW-0238">DNA-binding</keyword>
<dbReference type="InterPro" id="IPR000424">
    <property type="entry name" value="Primosome_PriB/ssb"/>
</dbReference>
<name>A0ABS1SB21_9MICO</name>
<evidence type="ECO:0000256" key="1">
    <source>
        <dbReference type="ARBA" id="ARBA00023125"/>
    </source>
</evidence>
<dbReference type="Proteomes" id="UP001645859">
    <property type="component" value="Unassembled WGS sequence"/>
</dbReference>
<evidence type="ECO:0000256" key="3">
    <source>
        <dbReference type="SAM" id="MobiDB-lite"/>
    </source>
</evidence>
<gene>
    <name evidence="4" type="ORF">D3230_00260</name>
</gene>
<proteinExistence type="predicted"/>
<evidence type="ECO:0000256" key="2">
    <source>
        <dbReference type="PROSITE-ProRule" id="PRU00252"/>
    </source>
</evidence>
<dbReference type="CDD" id="cd04496">
    <property type="entry name" value="SSB_OBF"/>
    <property type="match status" value="1"/>
</dbReference>
<comment type="caution">
    <text evidence="4">The sequence shown here is derived from an EMBL/GenBank/DDBJ whole genome shotgun (WGS) entry which is preliminary data.</text>
</comment>
<organism evidence="4 5">
    <name type="scientific">Leucobacter chromiireducens subsp. solipictus</name>
    <dbReference type="NCBI Taxonomy" id="398235"/>
    <lineage>
        <taxon>Bacteria</taxon>
        <taxon>Bacillati</taxon>
        <taxon>Actinomycetota</taxon>
        <taxon>Actinomycetes</taxon>
        <taxon>Micrococcales</taxon>
        <taxon>Microbacteriaceae</taxon>
        <taxon>Leucobacter</taxon>
    </lineage>
</organism>
<dbReference type="GO" id="GO:0003677">
    <property type="term" value="F:DNA binding"/>
    <property type="evidence" value="ECO:0007669"/>
    <property type="project" value="UniProtKB-KW"/>
</dbReference>
<feature type="region of interest" description="Disordered" evidence="3">
    <location>
        <begin position="114"/>
        <end position="185"/>
    </location>
</feature>
<accession>A0ABS1SB21</accession>
<dbReference type="RefSeq" id="WP_202343024.1">
    <property type="nucleotide sequence ID" value="NZ_BAAAPI010000009.1"/>
</dbReference>
<reference evidence="4 5" key="1">
    <citation type="submission" date="2018-09" db="EMBL/GenBank/DDBJ databases">
        <title>Comparative genomics of Leucobacter spp.</title>
        <authorList>
            <person name="Reis A.C."/>
            <person name="Kolvenbach B.A."/>
            <person name="Corvini P.F.X."/>
            <person name="Nunes O.C."/>
        </authorList>
    </citation>
    <scope>NUCLEOTIDE SEQUENCE [LARGE SCALE GENOMIC DNA]</scope>
    <source>
        <strain evidence="4 5">TAN 31504</strain>
    </source>
</reference>
<protein>
    <submittedName>
        <fullName evidence="4">Single-stranded DNA-binding protein</fullName>
    </submittedName>
</protein>
<evidence type="ECO:0000313" key="5">
    <source>
        <dbReference type="Proteomes" id="UP001645859"/>
    </source>
</evidence>
<dbReference type="PROSITE" id="PS50935">
    <property type="entry name" value="SSB"/>
    <property type="match status" value="1"/>
</dbReference>
<dbReference type="Gene3D" id="2.40.50.140">
    <property type="entry name" value="Nucleic acid-binding proteins"/>
    <property type="match status" value="1"/>
</dbReference>
<sequence length="213" mass="22308">MSTTVGIVGTIGTTPRLVRSAANVAFCSFRVANTPRRYDRDTSSWVDGETSWYTVNAFRGLAEHAKASLSLGDRVVVSGRLRVRDWKGDDRSGTNVEIEADGLGHDLRWGTTRFAASPRAEELAGTREASERTESPTSPGSENLEGPEPLGSPELLGSPEPLAQGGTPRVPSISGPSTEHGYAAGVLRDVADVGLNDAAGSGEDAATTERGAA</sequence>
<dbReference type="EMBL" id="QYAC01000001">
    <property type="protein sequence ID" value="MBL3677743.1"/>
    <property type="molecule type" value="Genomic_DNA"/>
</dbReference>
<feature type="compositionally biased region" description="Basic and acidic residues" evidence="3">
    <location>
        <begin position="119"/>
        <end position="134"/>
    </location>
</feature>
<dbReference type="Pfam" id="PF00436">
    <property type="entry name" value="SSB"/>
    <property type="match status" value="1"/>
</dbReference>
<dbReference type="SUPFAM" id="SSF50249">
    <property type="entry name" value="Nucleic acid-binding proteins"/>
    <property type="match status" value="1"/>
</dbReference>
<evidence type="ECO:0000313" key="4">
    <source>
        <dbReference type="EMBL" id="MBL3677743.1"/>
    </source>
</evidence>